<feature type="domain" description="Solute-binding protein family 3/N-terminal" evidence="2">
    <location>
        <begin position="36"/>
        <end position="258"/>
    </location>
</feature>
<keyword evidence="5" id="KW-1185">Reference proteome</keyword>
<dbReference type="GO" id="GO:0016020">
    <property type="term" value="C:membrane"/>
    <property type="evidence" value="ECO:0007669"/>
    <property type="project" value="InterPro"/>
</dbReference>
<gene>
    <name evidence="4" type="ordered locus">Metho_1459</name>
</gene>
<name>L0KX13_METHD</name>
<dbReference type="CDD" id="cd13624">
    <property type="entry name" value="PBP2_Arg_Lys_His"/>
    <property type="match status" value="1"/>
</dbReference>
<dbReference type="SUPFAM" id="SSF53850">
    <property type="entry name" value="Periplasmic binding protein-like II"/>
    <property type="match status" value="1"/>
</dbReference>
<dbReference type="PANTHER" id="PTHR35936:SF17">
    <property type="entry name" value="ARGININE-BINDING EXTRACELLULAR PROTEIN ARTP"/>
    <property type="match status" value="1"/>
</dbReference>
<keyword evidence="1" id="KW-0732">Signal</keyword>
<dbReference type="PROSITE" id="PS51257">
    <property type="entry name" value="PROKAR_LIPOPROTEIN"/>
    <property type="match status" value="1"/>
</dbReference>
<dbReference type="EMBL" id="CP003362">
    <property type="protein sequence ID" value="AGB49666.1"/>
    <property type="molecule type" value="Genomic_DNA"/>
</dbReference>
<sequence length="258" mass="28101" precursor="true">MKKILNFLVLGLMIAVLVTTSGCTDKNAGANSTQKTYVVGTEPYFPPFEYAEENNSKNIVGFDVDLINAIAADQGFKVQWKDLEFDALIPALQSGQIDMIASGMTITEERENAVDFTEPYINAGLALAVAVSNEEIKGVDDLKGKVAAVQQGSTGSHEAEKLKAEGKIGDIIYLAHVNDIILNIQNERADFTINDLPVTQAFMSQNPGVIKIVDDELTSDSYGFAVKSGNTELLTMLNQGLENVKQDGTYDQIMTKYF</sequence>
<evidence type="ECO:0000313" key="5">
    <source>
        <dbReference type="Proteomes" id="UP000010866"/>
    </source>
</evidence>
<evidence type="ECO:0000259" key="3">
    <source>
        <dbReference type="SMART" id="SM00079"/>
    </source>
</evidence>
<evidence type="ECO:0000313" key="4">
    <source>
        <dbReference type="EMBL" id="AGB49666.1"/>
    </source>
</evidence>
<protein>
    <submittedName>
        <fullName evidence="4">Periplasmic component of amino acid ABC-type transporter/signal transduction system</fullName>
    </submittedName>
</protein>
<dbReference type="GeneID" id="14407268"/>
<dbReference type="InterPro" id="IPR001320">
    <property type="entry name" value="Iontro_rcpt_C"/>
</dbReference>
<dbReference type="HOGENOM" id="CLU_019602_18_2_2"/>
<proteinExistence type="predicted"/>
<dbReference type="Gene3D" id="3.40.190.10">
    <property type="entry name" value="Periplasmic binding protein-like II"/>
    <property type="match status" value="2"/>
</dbReference>
<dbReference type="SMART" id="SM00079">
    <property type="entry name" value="PBPe"/>
    <property type="match status" value="1"/>
</dbReference>
<reference evidence="5" key="1">
    <citation type="submission" date="2012-02" db="EMBL/GenBank/DDBJ databases">
        <title>Complete sequence of chromosome of Methanomethylovorans hollandica DSM 15978.</title>
        <authorList>
            <person name="Lucas S."/>
            <person name="Copeland A."/>
            <person name="Lapidus A."/>
            <person name="Glavina del Rio T."/>
            <person name="Dalin E."/>
            <person name="Tice H."/>
            <person name="Bruce D."/>
            <person name="Goodwin L."/>
            <person name="Pitluck S."/>
            <person name="Peters L."/>
            <person name="Mikhailova N."/>
            <person name="Held B."/>
            <person name="Kyrpides N."/>
            <person name="Mavromatis K."/>
            <person name="Ivanova N."/>
            <person name="Brettin T."/>
            <person name="Detter J.C."/>
            <person name="Han C."/>
            <person name="Larimer F."/>
            <person name="Land M."/>
            <person name="Hauser L."/>
            <person name="Markowitz V."/>
            <person name="Cheng J.-F."/>
            <person name="Hugenholtz P."/>
            <person name="Woyke T."/>
            <person name="Wu D."/>
            <person name="Spring S."/>
            <person name="Schroeder M."/>
            <person name="Brambilla E."/>
            <person name="Klenk H.-P."/>
            <person name="Eisen J.A."/>
        </authorList>
    </citation>
    <scope>NUCLEOTIDE SEQUENCE [LARGE SCALE GENOMIC DNA]</scope>
    <source>
        <strain evidence="5">DSM 15978 / NBRC 107637 / DMS1</strain>
    </source>
</reference>
<organism evidence="4 5">
    <name type="scientific">Methanomethylovorans hollandica (strain DSM 15978 / NBRC 107637 / DMS1)</name>
    <dbReference type="NCBI Taxonomy" id="867904"/>
    <lineage>
        <taxon>Archaea</taxon>
        <taxon>Methanobacteriati</taxon>
        <taxon>Methanobacteriota</taxon>
        <taxon>Stenosarchaea group</taxon>
        <taxon>Methanomicrobia</taxon>
        <taxon>Methanosarcinales</taxon>
        <taxon>Methanosarcinaceae</taxon>
        <taxon>Methanomethylovorans</taxon>
    </lineage>
</organism>
<dbReference type="Pfam" id="PF00497">
    <property type="entry name" value="SBP_bac_3"/>
    <property type="match status" value="1"/>
</dbReference>
<dbReference type="STRING" id="867904.Metho_1459"/>
<dbReference type="GO" id="GO:0015276">
    <property type="term" value="F:ligand-gated monoatomic ion channel activity"/>
    <property type="evidence" value="ECO:0007669"/>
    <property type="project" value="InterPro"/>
</dbReference>
<dbReference type="AlphaFoldDB" id="L0KX13"/>
<accession>L0KX13</accession>
<dbReference type="Proteomes" id="UP000010866">
    <property type="component" value="Chromosome"/>
</dbReference>
<dbReference type="KEGG" id="mhz:Metho_1459"/>
<dbReference type="SMART" id="SM00062">
    <property type="entry name" value="PBPb"/>
    <property type="match status" value="1"/>
</dbReference>
<dbReference type="InterPro" id="IPR001638">
    <property type="entry name" value="Solute-binding_3/MltF_N"/>
</dbReference>
<feature type="domain" description="Ionotropic glutamate receptor C-terminal" evidence="3">
    <location>
        <begin position="36"/>
        <end position="256"/>
    </location>
</feature>
<evidence type="ECO:0000259" key="2">
    <source>
        <dbReference type="SMART" id="SM00062"/>
    </source>
</evidence>
<dbReference type="RefSeq" id="WP_015324831.1">
    <property type="nucleotide sequence ID" value="NC_019977.1"/>
</dbReference>
<evidence type="ECO:0000256" key="1">
    <source>
        <dbReference type="ARBA" id="ARBA00022729"/>
    </source>
</evidence>
<dbReference type="PANTHER" id="PTHR35936">
    <property type="entry name" value="MEMBRANE-BOUND LYTIC MUREIN TRANSGLYCOSYLASE F"/>
    <property type="match status" value="1"/>
</dbReference>